<dbReference type="Proteomes" id="UP001314263">
    <property type="component" value="Unassembled WGS sequence"/>
</dbReference>
<dbReference type="SMART" id="SM00028">
    <property type="entry name" value="TPR"/>
    <property type="match status" value="1"/>
</dbReference>
<organism evidence="2 3">
    <name type="scientific">Coccomyxa viridis</name>
    <dbReference type="NCBI Taxonomy" id="1274662"/>
    <lineage>
        <taxon>Eukaryota</taxon>
        <taxon>Viridiplantae</taxon>
        <taxon>Chlorophyta</taxon>
        <taxon>core chlorophytes</taxon>
        <taxon>Trebouxiophyceae</taxon>
        <taxon>Trebouxiophyceae incertae sedis</taxon>
        <taxon>Coccomyxaceae</taxon>
        <taxon>Coccomyxa</taxon>
    </lineage>
</organism>
<comment type="caution">
    <text evidence="2">The sequence shown here is derived from an EMBL/GenBank/DDBJ whole genome shotgun (WGS) entry which is preliminary data.</text>
</comment>
<dbReference type="AlphaFoldDB" id="A0AAV1HUW1"/>
<name>A0AAV1HUW1_9CHLO</name>
<evidence type="ECO:0000313" key="2">
    <source>
        <dbReference type="EMBL" id="CAK0738378.1"/>
    </source>
</evidence>
<dbReference type="InterPro" id="IPR029063">
    <property type="entry name" value="SAM-dependent_MTases_sf"/>
</dbReference>
<dbReference type="PANTHER" id="PTHR11006:SF4">
    <property type="entry name" value="PROTEIN ARGININE N-METHYLTRANSFERASE 7"/>
    <property type="match status" value="1"/>
</dbReference>
<evidence type="ECO:0000256" key="1">
    <source>
        <dbReference type="ARBA" id="ARBA00022691"/>
    </source>
</evidence>
<keyword evidence="1" id="KW-0949">S-adenosyl-L-methionine</keyword>
<sequence length="547" mass="59763">MVSASVESGLGGSEVREQVAQAVRLGFLNDPGYIQRTLSALNAEAVAHCKAGDHVAAVVALCKLFERARVKNLIHAEMHICYSNRAAAYLALGMWEEALKDAERARTLAQDALKKTYKAAPLFIKTFAQKGTALIGEDHQAASLVLEEGCRMDPINGPMRLQLETATQGILRDLLEGTPQLSYQLRKGTERRLLGAPSPVERITYHAHSAPLHKIKTDNMLPSQLLTAFQACCQTLLTLAEATLIVLQADKDHHVKDTYNYVTVQSDIKIPGRHFAVLEDAARHAAFSSAITAAVRQMESEDKDARVLNLGCSAGLHAMMALKAGARHVTAVDRWLYMALACRESLVANGFAEEQYTVIYKRPSDLSIKADVPVCCNILICDMMDEGLLTSGVVPAMRHCLQSLLTDDAVLIPASATVFVQAVEARTTDVCGVDMSPVNLYRWTPAFAAGAPLAKGMYRPLMEPVEAWHFSMRLPPEESGRRHLDMHFTADGIFNAVLFWHTLELAPGVTISSAPALVSDAGEPCFHVSRCTSSLETHHLRHNGHTL</sequence>
<dbReference type="GO" id="GO:0042054">
    <property type="term" value="F:histone methyltransferase activity"/>
    <property type="evidence" value="ECO:0007669"/>
    <property type="project" value="TreeGrafter"/>
</dbReference>
<keyword evidence="3" id="KW-1185">Reference proteome</keyword>
<dbReference type="Gene3D" id="2.70.160.11">
    <property type="entry name" value="Hnrnp arginine n-methyltransferase1"/>
    <property type="match status" value="1"/>
</dbReference>
<dbReference type="SUPFAM" id="SSF53335">
    <property type="entry name" value="S-adenosyl-L-methionine-dependent methyltransferases"/>
    <property type="match status" value="1"/>
</dbReference>
<dbReference type="SUPFAM" id="SSF48452">
    <property type="entry name" value="TPR-like"/>
    <property type="match status" value="1"/>
</dbReference>
<dbReference type="Gene3D" id="3.40.50.150">
    <property type="entry name" value="Vaccinia Virus protein VP39"/>
    <property type="match status" value="1"/>
</dbReference>
<dbReference type="InterPro" id="IPR019734">
    <property type="entry name" value="TPR_rpt"/>
</dbReference>
<dbReference type="PANTHER" id="PTHR11006">
    <property type="entry name" value="PROTEIN ARGININE N-METHYLTRANSFERASE"/>
    <property type="match status" value="1"/>
</dbReference>
<reference evidence="2 3" key="1">
    <citation type="submission" date="2023-10" db="EMBL/GenBank/DDBJ databases">
        <authorList>
            <person name="Maclean D."/>
            <person name="Macfadyen A."/>
        </authorList>
    </citation>
    <scope>NUCLEOTIDE SEQUENCE [LARGE SCALE GENOMIC DNA]</scope>
</reference>
<accession>A0AAV1HUW1</accession>
<protein>
    <submittedName>
        <fullName evidence="2">Uncharacterized protein</fullName>
    </submittedName>
</protein>
<proteinExistence type="predicted"/>
<gene>
    <name evidence="2" type="ORF">CVIRNUC_001034</name>
</gene>
<dbReference type="InterPro" id="IPR025799">
    <property type="entry name" value="Arg_MeTrfase"/>
</dbReference>
<dbReference type="EMBL" id="CAUYUE010000002">
    <property type="protein sequence ID" value="CAK0738378.1"/>
    <property type="molecule type" value="Genomic_DNA"/>
</dbReference>
<evidence type="ECO:0000313" key="3">
    <source>
        <dbReference type="Proteomes" id="UP001314263"/>
    </source>
</evidence>
<dbReference type="GO" id="GO:0016274">
    <property type="term" value="F:protein-arginine N-methyltransferase activity"/>
    <property type="evidence" value="ECO:0007669"/>
    <property type="project" value="InterPro"/>
</dbReference>
<dbReference type="InterPro" id="IPR011990">
    <property type="entry name" value="TPR-like_helical_dom_sf"/>
</dbReference>
<dbReference type="Gene3D" id="1.25.40.10">
    <property type="entry name" value="Tetratricopeptide repeat domain"/>
    <property type="match status" value="1"/>
</dbReference>